<proteinExistence type="predicted"/>
<dbReference type="KEGG" id="cci:CC1G_13341"/>
<dbReference type="VEuPathDB" id="FungiDB:CC1G_13341"/>
<dbReference type="OMA" id="CERYYMA"/>
<dbReference type="STRING" id="240176.A8PII7"/>
<dbReference type="AlphaFoldDB" id="A8PII7"/>
<dbReference type="GeneID" id="6018285"/>
<evidence type="ECO:0000313" key="2">
    <source>
        <dbReference type="EMBL" id="EAU80238.2"/>
    </source>
</evidence>
<reference evidence="2 3" key="1">
    <citation type="journal article" date="2010" name="Proc. Natl. Acad. Sci. U.S.A.">
        <title>Insights into evolution of multicellular fungi from the assembled chromosomes of the mushroom Coprinopsis cinerea (Coprinus cinereus).</title>
        <authorList>
            <person name="Stajich J.E."/>
            <person name="Wilke S.K."/>
            <person name="Ahren D."/>
            <person name="Au C.H."/>
            <person name="Birren B.W."/>
            <person name="Borodovsky M."/>
            <person name="Burns C."/>
            <person name="Canback B."/>
            <person name="Casselton L.A."/>
            <person name="Cheng C.K."/>
            <person name="Deng J."/>
            <person name="Dietrich F.S."/>
            <person name="Fargo D.C."/>
            <person name="Farman M.L."/>
            <person name="Gathman A.C."/>
            <person name="Goldberg J."/>
            <person name="Guigo R."/>
            <person name="Hoegger P.J."/>
            <person name="Hooker J.B."/>
            <person name="Huggins A."/>
            <person name="James T.Y."/>
            <person name="Kamada T."/>
            <person name="Kilaru S."/>
            <person name="Kodira C."/>
            <person name="Kues U."/>
            <person name="Kupfer D."/>
            <person name="Kwan H.S."/>
            <person name="Lomsadze A."/>
            <person name="Li W."/>
            <person name="Lilly W.W."/>
            <person name="Ma L.J."/>
            <person name="Mackey A.J."/>
            <person name="Manning G."/>
            <person name="Martin F."/>
            <person name="Muraguchi H."/>
            <person name="Natvig D.O."/>
            <person name="Palmerini H."/>
            <person name="Ramesh M.A."/>
            <person name="Rehmeyer C.J."/>
            <person name="Roe B.A."/>
            <person name="Shenoy N."/>
            <person name="Stanke M."/>
            <person name="Ter-Hovhannisyan V."/>
            <person name="Tunlid A."/>
            <person name="Velagapudi R."/>
            <person name="Vision T.J."/>
            <person name="Zeng Q."/>
            <person name="Zolan M.E."/>
            <person name="Pukkila P.J."/>
        </authorList>
    </citation>
    <scope>NUCLEOTIDE SEQUENCE [LARGE SCALE GENOMIC DNA]</scope>
    <source>
        <strain evidence="3">Okayama-7 / 130 / ATCC MYA-4618 / FGSC 9003</strain>
    </source>
</reference>
<evidence type="ECO:0000313" key="3">
    <source>
        <dbReference type="Proteomes" id="UP000001861"/>
    </source>
</evidence>
<dbReference type="HOGENOM" id="CLU_787581_0_0_1"/>
<feature type="region of interest" description="Disordered" evidence="1">
    <location>
        <begin position="288"/>
        <end position="310"/>
    </location>
</feature>
<feature type="compositionally biased region" description="Acidic residues" evidence="1">
    <location>
        <begin position="134"/>
        <end position="147"/>
    </location>
</feature>
<organism evidence="2 3">
    <name type="scientific">Coprinopsis cinerea (strain Okayama-7 / 130 / ATCC MYA-4618 / FGSC 9003)</name>
    <name type="common">Inky cap fungus</name>
    <name type="synonym">Hormographiella aspergillata</name>
    <dbReference type="NCBI Taxonomy" id="240176"/>
    <lineage>
        <taxon>Eukaryota</taxon>
        <taxon>Fungi</taxon>
        <taxon>Dikarya</taxon>
        <taxon>Basidiomycota</taxon>
        <taxon>Agaricomycotina</taxon>
        <taxon>Agaricomycetes</taxon>
        <taxon>Agaricomycetidae</taxon>
        <taxon>Agaricales</taxon>
        <taxon>Agaricineae</taxon>
        <taxon>Psathyrellaceae</taxon>
        <taxon>Coprinopsis</taxon>
    </lineage>
</organism>
<dbReference type="OrthoDB" id="3151137at2759"/>
<dbReference type="InParanoid" id="A8PII7"/>
<dbReference type="EMBL" id="AACS02000037">
    <property type="protein sequence ID" value="EAU80238.2"/>
    <property type="molecule type" value="Genomic_DNA"/>
</dbReference>
<feature type="region of interest" description="Disordered" evidence="1">
    <location>
        <begin position="72"/>
        <end position="152"/>
    </location>
</feature>
<name>A8PII7_COPC7</name>
<dbReference type="Proteomes" id="UP000001861">
    <property type="component" value="Unassembled WGS sequence"/>
</dbReference>
<comment type="caution">
    <text evidence="2">The sequence shown here is derived from an EMBL/GenBank/DDBJ whole genome shotgun (WGS) entry which is preliminary data.</text>
</comment>
<feature type="compositionally biased region" description="Basic and acidic residues" evidence="1">
    <location>
        <begin position="98"/>
        <end position="121"/>
    </location>
</feature>
<accession>A8PII7</accession>
<evidence type="ECO:0000256" key="1">
    <source>
        <dbReference type="SAM" id="MobiDB-lite"/>
    </source>
</evidence>
<dbReference type="RefSeq" id="XP_001841577.2">
    <property type="nucleotide sequence ID" value="XM_001841525.2"/>
</dbReference>
<gene>
    <name evidence="2" type="ORF">CC1G_13341</name>
</gene>
<protein>
    <submittedName>
        <fullName evidence="2">Uncharacterized protein</fullName>
    </submittedName>
</protein>
<keyword evidence="3" id="KW-1185">Reference proteome</keyword>
<sequence length="352" mass="39601">MSTCNHCSTVFPSYEHLRVHRRSCDPKVTVRFPNGIFQVVRRPDGFFYCQCAAPKCARSFATTQGIRNHASKSEFDWLDKPPGLTVPQPNPGGAVRATTHDGGEDPEDEVQRPASGDEDRLPSPQASFPTASSEESEEEDVMSVDEPQDPHEASHFIDFPAIRTIGCVVESRTRLLYCLKCKVMLPYTWLPDHWSQKHKGLGIHPKPNQFFSLGKEYKLAKELPELWLSLEPIPSLKGLPVVSDCVRCPHCRHVYLASSLASHCSRQHPGLPVPTSLPRIKAQRLSNGTKNRLFEVTEPSDSDDSSGVDLTPLEKMFSEQRAERDRLAEEHRSNEVDFRNVSPWLMYTAGKL</sequence>